<protein>
    <submittedName>
        <fullName evidence="2">Uncharacterized protein</fullName>
    </submittedName>
</protein>
<evidence type="ECO:0000313" key="3">
    <source>
        <dbReference type="Proteomes" id="UP001174136"/>
    </source>
</evidence>
<proteinExistence type="predicted"/>
<dbReference type="EMBL" id="JAOPHQ010005408">
    <property type="protein sequence ID" value="KAK0135754.1"/>
    <property type="molecule type" value="Genomic_DNA"/>
</dbReference>
<evidence type="ECO:0000256" key="1">
    <source>
        <dbReference type="SAM" id="MobiDB-lite"/>
    </source>
</evidence>
<gene>
    <name evidence="2" type="ORF">N1851_028378</name>
</gene>
<reference evidence="2" key="1">
    <citation type="journal article" date="2023" name="Front. Mar. Sci.">
        <title>A new Merluccius polli reference genome to investigate the effects of global change in West African waters.</title>
        <authorList>
            <person name="Mateo J.L."/>
            <person name="Blanco-Fernandez C."/>
            <person name="Garcia-Vazquez E."/>
            <person name="Machado-Schiaffino G."/>
        </authorList>
    </citation>
    <scope>NUCLEOTIDE SEQUENCE</scope>
    <source>
        <strain evidence="2">C29</strain>
        <tissue evidence="2">Fin</tissue>
    </source>
</reference>
<sequence>MMMAPVAKKAESFVWTDCEVELLLRLTLDYKANKLQENVDWESCQSKYLDLANAFRAQCPTKATEDFPHAATAVSKVQVTTKLKNIRGKYRRAMDTGRRSGQVRVVMLFYELCQEIWDGSPATRSIESSIETADLEDDSSSRPSTSTEEMPASPHSTDSIDCLPPAVVKQRRDLLQAKLASHRGDRLKRKAHADPAEEELKIKRRTLELAEESARSHAEHDSDQHQHCKHYQHHTGWVCPDEGIAAQTPVCTPPKQQQTIPWVPTIICSYDTTTHYTSLSAHTCTQSIPIPTCTIPTYSNTQPSD</sequence>
<feature type="compositionally biased region" description="Polar residues" evidence="1">
    <location>
        <begin position="141"/>
        <end position="159"/>
    </location>
</feature>
<dbReference type="AlphaFoldDB" id="A0AA47M923"/>
<keyword evidence="3" id="KW-1185">Reference proteome</keyword>
<name>A0AA47M923_MERPO</name>
<organism evidence="2 3">
    <name type="scientific">Merluccius polli</name>
    <name type="common">Benguela hake</name>
    <name type="synonym">Merluccius cadenati</name>
    <dbReference type="NCBI Taxonomy" id="89951"/>
    <lineage>
        <taxon>Eukaryota</taxon>
        <taxon>Metazoa</taxon>
        <taxon>Chordata</taxon>
        <taxon>Craniata</taxon>
        <taxon>Vertebrata</taxon>
        <taxon>Euteleostomi</taxon>
        <taxon>Actinopterygii</taxon>
        <taxon>Neopterygii</taxon>
        <taxon>Teleostei</taxon>
        <taxon>Neoteleostei</taxon>
        <taxon>Acanthomorphata</taxon>
        <taxon>Zeiogadaria</taxon>
        <taxon>Gadariae</taxon>
        <taxon>Gadiformes</taxon>
        <taxon>Gadoidei</taxon>
        <taxon>Merlucciidae</taxon>
        <taxon>Merluccius</taxon>
    </lineage>
</organism>
<accession>A0AA47M923</accession>
<dbReference type="Proteomes" id="UP001174136">
    <property type="component" value="Unassembled WGS sequence"/>
</dbReference>
<comment type="caution">
    <text evidence="2">The sequence shown here is derived from an EMBL/GenBank/DDBJ whole genome shotgun (WGS) entry which is preliminary data.</text>
</comment>
<evidence type="ECO:0000313" key="2">
    <source>
        <dbReference type="EMBL" id="KAK0135754.1"/>
    </source>
</evidence>
<feature type="region of interest" description="Disordered" evidence="1">
    <location>
        <begin position="130"/>
        <end position="162"/>
    </location>
</feature>